<evidence type="ECO:0000256" key="1">
    <source>
        <dbReference type="SAM" id="MobiDB-lite"/>
    </source>
</evidence>
<feature type="domain" description="DUF4440" evidence="2">
    <location>
        <begin position="24"/>
        <end position="130"/>
    </location>
</feature>
<evidence type="ECO:0000313" key="4">
    <source>
        <dbReference type="Proteomes" id="UP000006633"/>
    </source>
</evidence>
<accession>D7A5W4</accession>
<dbReference type="Proteomes" id="UP000006633">
    <property type="component" value="Chromosome"/>
</dbReference>
<dbReference type="EMBL" id="CP002026">
    <property type="protein sequence ID" value="ADH90079.1"/>
    <property type="molecule type" value="Genomic_DNA"/>
</dbReference>
<dbReference type="SUPFAM" id="SSF54427">
    <property type="entry name" value="NTF2-like"/>
    <property type="match status" value="1"/>
</dbReference>
<dbReference type="InterPro" id="IPR027843">
    <property type="entry name" value="DUF4440"/>
</dbReference>
<gene>
    <name evidence="3" type="ordered locus">Snov_2791</name>
</gene>
<dbReference type="InterPro" id="IPR032710">
    <property type="entry name" value="NTF2-like_dom_sf"/>
</dbReference>
<feature type="region of interest" description="Disordered" evidence="1">
    <location>
        <begin position="1"/>
        <end position="20"/>
    </location>
</feature>
<reference evidence="3 4" key="1">
    <citation type="journal article" date="2012" name="Stand. Genomic Sci.">
        <title>Complete genome sequence of the facultatively chemolithoautotrophic and methylotrophic alpha Proteobacterium Starkeya novella type strain (ATCC 8093(T)).</title>
        <authorList>
            <person name="Kappler U."/>
            <person name="Davenport K."/>
            <person name="Beatson S."/>
            <person name="Lucas S."/>
            <person name="Lapidus A."/>
            <person name="Copeland A."/>
            <person name="Berry K.W."/>
            <person name="Glavina Del Rio T."/>
            <person name="Hammon N."/>
            <person name="Dalin E."/>
            <person name="Tice H."/>
            <person name="Pitluck S."/>
            <person name="Richardson P."/>
            <person name="Bruce D."/>
            <person name="Goodwin L.A."/>
            <person name="Han C."/>
            <person name="Tapia R."/>
            <person name="Detter J.C."/>
            <person name="Chang Y.J."/>
            <person name="Jeffries C.D."/>
            <person name="Land M."/>
            <person name="Hauser L."/>
            <person name="Kyrpides N.C."/>
            <person name="Goker M."/>
            <person name="Ivanova N."/>
            <person name="Klenk H.P."/>
            <person name="Woyke T."/>
        </authorList>
    </citation>
    <scope>NUCLEOTIDE SEQUENCE [LARGE SCALE GENOMIC DNA]</scope>
    <source>
        <strain evidence="4">ATCC 8093 / DSM 506 / JCM 20403 / CCM 1077 / IAM 12100 / NBRC 12443 / NCIMB 10456</strain>
    </source>
</reference>
<name>D7A5W4_ANCN5</name>
<organism evidence="3 4">
    <name type="scientific">Ancylobacter novellus (strain ATCC 8093 / DSM 506 / JCM 20403 / CCM 1077 / IAM 12100 / NBRC 12443 / NCIMB 10456)</name>
    <name type="common">Starkeya novella</name>
    <dbReference type="NCBI Taxonomy" id="639283"/>
    <lineage>
        <taxon>Bacteria</taxon>
        <taxon>Pseudomonadati</taxon>
        <taxon>Pseudomonadota</taxon>
        <taxon>Alphaproteobacteria</taxon>
        <taxon>Hyphomicrobiales</taxon>
        <taxon>Xanthobacteraceae</taxon>
        <taxon>Ancylobacter</taxon>
    </lineage>
</organism>
<dbReference type="Gene3D" id="3.10.450.50">
    <property type="match status" value="1"/>
</dbReference>
<dbReference type="AlphaFoldDB" id="D7A5W4"/>
<protein>
    <recommendedName>
        <fullName evidence="2">DUF4440 domain-containing protein</fullName>
    </recommendedName>
</protein>
<dbReference type="eggNOG" id="COG4994">
    <property type="taxonomic scope" value="Bacteria"/>
</dbReference>
<dbReference type="RefSeq" id="WP_013167583.1">
    <property type="nucleotide sequence ID" value="NC_014217.1"/>
</dbReference>
<evidence type="ECO:0000259" key="2">
    <source>
        <dbReference type="Pfam" id="PF14534"/>
    </source>
</evidence>
<dbReference type="HOGENOM" id="CLU_141608_2_0_5"/>
<evidence type="ECO:0000313" key="3">
    <source>
        <dbReference type="EMBL" id="ADH90079.1"/>
    </source>
</evidence>
<sequence length="139" mass="15185">MSDKAPADDDRTGDSRADDLAGVETAERRLRDAALHGDVAALDELLADDLIFVDQTGQFLSKEDDLAMHRTGALKLGALRFSDYRLRLLSPGVVLVVLRADASGRAAGEPFDAALRFSRVWRFEAGRWRVASAHSTFIA</sequence>
<dbReference type="KEGG" id="sno:Snov_2791"/>
<dbReference type="Pfam" id="PF14534">
    <property type="entry name" value="DUF4440"/>
    <property type="match status" value="1"/>
</dbReference>
<proteinExistence type="predicted"/>
<dbReference type="STRING" id="639283.Snov_2791"/>
<keyword evidence="4" id="KW-1185">Reference proteome</keyword>
<dbReference type="OrthoDB" id="5383110at2"/>